<reference evidence="1" key="1">
    <citation type="journal article" date="2021" name="Environ. Microbiol.">
        <title>Gene family expansions and transcriptome signatures uncover fungal adaptations to wood decay.</title>
        <authorList>
            <person name="Hage H."/>
            <person name="Miyauchi S."/>
            <person name="Viragh M."/>
            <person name="Drula E."/>
            <person name="Min B."/>
            <person name="Chaduli D."/>
            <person name="Navarro D."/>
            <person name="Favel A."/>
            <person name="Norest M."/>
            <person name="Lesage-Meessen L."/>
            <person name="Balint B."/>
            <person name="Merenyi Z."/>
            <person name="de Eugenio L."/>
            <person name="Morin E."/>
            <person name="Martinez A.T."/>
            <person name="Baldrian P."/>
            <person name="Stursova M."/>
            <person name="Martinez M.J."/>
            <person name="Novotny C."/>
            <person name="Magnuson J.K."/>
            <person name="Spatafora J.W."/>
            <person name="Maurice S."/>
            <person name="Pangilinan J."/>
            <person name="Andreopoulos W."/>
            <person name="LaButti K."/>
            <person name="Hundley H."/>
            <person name="Na H."/>
            <person name="Kuo A."/>
            <person name="Barry K."/>
            <person name="Lipzen A."/>
            <person name="Henrissat B."/>
            <person name="Riley R."/>
            <person name="Ahrendt S."/>
            <person name="Nagy L.G."/>
            <person name="Grigoriev I.V."/>
            <person name="Martin F."/>
            <person name="Rosso M.N."/>
        </authorList>
    </citation>
    <scope>NUCLEOTIDE SEQUENCE</scope>
    <source>
        <strain evidence="1">CBS 384.51</strain>
    </source>
</reference>
<dbReference type="EMBL" id="MU274903">
    <property type="protein sequence ID" value="KAI0092415.1"/>
    <property type="molecule type" value="Genomic_DNA"/>
</dbReference>
<proteinExistence type="predicted"/>
<accession>A0ACB8UDR0</accession>
<organism evidence="1 2">
    <name type="scientific">Irpex rosettiformis</name>
    <dbReference type="NCBI Taxonomy" id="378272"/>
    <lineage>
        <taxon>Eukaryota</taxon>
        <taxon>Fungi</taxon>
        <taxon>Dikarya</taxon>
        <taxon>Basidiomycota</taxon>
        <taxon>Agaricomycotina</taxon>
        <taxon>Agaricomycetes</taxon>
        <taxon>Polyporales</taxon>
        <taxon>Irpicaceae</taxon>
        <taxon>Irpex</taxon>
    </lineage>
</organism>
<comment type="caution">
    <text evidence="1">The sequence shown here is derived from an EMBL/GenBank/DDBJ whole genome shotgun (WGS) entry which is preliminary data.</text>
</comment>
<name>A0ACB8UDR0_9APHY</name>
<protein>
    <submittedName>
        <fullName evidence="1">Uncharacterized protein</fullName>
    </submittedName>
</protein>
<dbReference type="Proteomes" id="UP001055072">
    <property type="component" value="Unassembled WGS sequence"/>
</dbReference>
<sequence>MAPKTSLDSATEAEPAASRLSNLERLILVQAVYEFGNNAWAEVSKLLSSHPMLSHSDLKFSPTFCNVVYLRLMQDAGLECPSDMRKAPVHRQLAKIHYDKRVEEVRALLLAEESKFRKIVGEIDDIRAGRWDSRILEGDKSESIEVETTPVLEPEDTNEEPEYIPIEDEFTVISQQPIEEPQAIEPEPIDVQDGIAEEVDVEMQSVKPQPLEQLENHPLKEDQTMAEGYVVSEDTAPESMEDAVPQETTGPPEANMSSRDVSPAASARLDHIVDTNAAQEEMQLEEVEELTAVEQPEKVDAASLQQEVMAPEAEIKDESEPEVEAEADAEVEMAVASDGEQSTRTDGKRKASEALSEPPRERKRAREDSEPVDEDEHGPSANKNRRRAQAPDKKFQNVIGMLHSTISQHRYGNIFHNPIKKSEAPDYHDIVKRPMDLKTIKARVKDGLISNSLEFQRDIYLMFANAMMYNRPGSDVHNMAEEMMLESEIHINSFRQTEGFHRS</sequence>
<keyword evidence="2" id="KW-1185">Reference proteome</keyword>
<evidence type="ECO:0000313" key="1">
    <source>
        <dbReference type="EMBL" id="KAI0092415.1"/>
    </source>
</evidence>
<gene>
    <name evidence="1" type="ORF">BDY19DRAFT_924232</name>
</gene>
<evidence type="ECO:0000313" key="2">
    <source>
        <dbReference type="Proteomes" id="UP001055072"/>
    </source>
</evidence>